<protein>
    <submittedName>
        <fullName evidence="1">Uncharacterized protein</fullName>
    </submittedName>
</protein>
<comment type="caution">
    <text evidence="1">The sequence shown here is derived from an EMBL/GenBank/DDBJ whole genome shotgun (WGS) entry which is preliminary data.</text>
</comment>
<evidence type="ECO:0000313" key="2">
    <source>
        <dbReference type="Proteomes" id="UP000006772"/>
    </source>
</evidence>
<gene>
    <name evidence="1" type="ORF">HFRIS_011248</name>
</gene>
<name>A0AAI9IEH4_9BURK</name>
<reference evidence="1 2" key="1">
    <citation type="journal article" date="2013" name="Front. Microbiol.">
        <title>The genome of the endophytic bacterium H. frisingense GSF30(T) identifies diverse strategies in the Herbaspirillum genus to interact with plants.</title>
        <authorList>
            <person name="Straub D."/>
            <person name="Rothballer M."/>
            <person name="Hartmann A."/>
            <person name="Ludewig U."/>
        </authorList>
    </citation>
    <scope>NUCLEOTIDE SEQUENCE [LARGE SCALE GENOMIC DNA]</scope>
    <source>
        <strain evidence="1 2">GSF30</strain>
    </source>
</reference>
<organism evidence="1 2">
    <name type="scientific">Herbaspirillum frisingense GSF30</name>
    <dbReference type="NCBI Taxonomy" id="864073"/>
    <lineage>
        <taxon>Bacteria</taxon>
        <taxon>Pseudomonadati</taxon>
        <taxon>Pseudomonadota</taxon>
        <taxon>Betaproteobacteria</taxon>
        <taxon>Burkholderiales</taxon>
        <taxon>Oxalobacteraceae</taxon>
        <taxon>Herbaspirillum</taxon>
    </lineage>
</organism>
<evidence type="ECO:0000313" key="1">
    <source>
        <dbReference type="EMBL" id="EOA04727.1"/>
    </source>
</evidence>
<dbReference type="AlphaFoldDB" id="A0AAI9IEH4"/>
<sequence length="69" mass="7789">MTGIFFGIFIVPLTTLFPDSYCLYVEEYPNMDFCNEGKPSATWTSDEPRYVRIGSSVGQVKALQKDSRA</sequence>
<accession>A0AAI9IEH4</accession>
<proteinExistence type="predicted"/>
<dbReference type="Proteomes" id="UP000006772">
    <property type="component" value="Unassembled WGS sequence"/>
</dbReference>
<dbReference type="EMBL" id="AEEC02000013">
    <property type="protein sequence ID" value="EOA04727.1"/>
    <property type="molecule type" value="Genomic_DNA"/>
</dbReference>